<feature type="transmembrane region" description="Helical" evidence="8">
    <location>
        <begin position="485"/>
        <end position="506"/>
    </location>
</feature>
<evidence type="ECO:0000256" key="5">
    <source>
        <dbReference type="ARBA" id="ARBA00022692"/>
    </source>
</evidence>
<feature type="transmembrane region" description="Helical" evidence="8">
    <location>
        <begin position="84"/>
        <end position="105"/>
    </location>
</feature>
<keyword evidence="5 8" id="KW-0812">Transmembrane</keyword>
<accession>A0A5R8QIE3</accession>
<dbReference type="OrthoDB" id="1641940at2"/>
<evidence type="ECO:0000256" key="3">
    <source>
        <dbReference type="ARBA" id="ARBA00022475"/>
    </source>
</evidence>
<keyword evidence="11" id="KW-1185">Reference proteome</keyword>
<feature type="transmembrane region" description="Helical" evidence="8">
    <location>
        <begin position="209"/>
        <end position="235"/>
    </location>
</feature>
<feature type="domain" description="PTS EIIC type-3" evidence="9">
    <location>
        <begin position="61"/>
        <end position="504"/>
    </location>
</feature>
<feature type="transmembrane region" description="Helical" evidence="8">
    <location>
        <begin position="462"/>
        <end position="479"/>
    </location>
</feature>
<dbReference type="EMBL" id="VBWP01000001">
    <property type="protein sequence ID" value="TLG77496.1"/>
    <property type="molecule type" value="Genomic_DNA"/>
</dbReference>
<dbReference type="InterPro" id="IPR003352">
    <property type="entry name" value="PTS_EIIC"/>
</dbReference>
<evidence type="ECO:0000256" key="6">
    <source>
        <dbReference type="ARBA" id="ARBA00022989"/>
    </source>
</evidence>
<keyword evidence="3" id="KW-1003">Cell membrane</keyword>
<evidence type="ECO:0000256" key="2">
    <source>
        <dbReference type="ARBA" id="ARBA00022448"/>
    </source>
</evidence>
<dbReference type="InterPro" id="IPR004501">
    <property type="entry name" value="PTS_EIIC_3"/>
</dbReference>
<name>A0A5R8QIE3_9FIRM</name>
<feature type="transmembrane region" description="Helical" evidence="8">
    <location>
        <begin position="133"/>
        <end position="155"/>
    </location>
</feature>
<keyword evidence="7 8" id="KW-0472">Membrane</keyword>
<evidence type="ECO:0000256" key="8">
    <source>
        <dbReference type="SAM" id="Phobius"/>
    </source>
</evidence>
<evidence type="ECO:0000313" key="11">
    <source>
        <dbReference type="Proteomes" id="UP000306912"/>
    </source>
</evidence>
<dbReference type="InterPro" id="IPR051088">
    <property type="entry name" value="PTS_Sugar-EIIC/EIIB"/>
</dbReference>
<dbReference type="InParanoid" id="A0A5R8QIE3"/>
<evidence type="ECO:0000256" key="7">
    <source>
        <dbReference type="ARBA" id="ARBA00023136"/>
    </source>
</evidence>
<gene>
    <name evidence="10" type="ORF">FEZ08_02420</name>
</gene>
<feature type="transmembrane region" description="Helical" evidence="8">
    <location>
        <begin position="311"/>
        <end position="330"/>
    </location>
</feature>
<organism evidence="10 11">
    <name type="scientific">Culicoidibacter larvae</name>
    <dbReference type="NCBI Taxonomy" id="2579976"/>
    <lineage>
        <taxon>Bacteria</taxon>
        <taxon>Bacillati</taxon>
        <taxon>Bacillota</taxon>
        <taxon>Culicoidibacteria</taxon>
        <taxon>Culicoidibacterales</taxon>
        <taxon>Culicoidibacteraceae</taxon>
        <taxon>Culicoidibacter</taxon>
    </lineage>
</organism>
<evidence type="ECO:0000256" key="1">
    <source>
        <dbReference type="ARBA" id="ARBA00004651"/>
    </source>
</evidence>
<dbReference type="GO" id="GO:1902815">
    <property type="term" value="P:N,N'-diacetylchitobiose import"/>
    <property type="evidence" value="ECO:0007669"/>
    <property type="project" value="TreeGrafter"/>
</dbReference>
<sequence length="524" mass="56766">MLFYYFFSDSENPKKLLIKARQFATGAAIMITSNLSFKVLSLYLPEALAVYYKEVFCMKFLEEKFMPLAAKLAGQRHLLAIRDAFVSFMPLTMASSFAVLINSVILGRNWYQLGNAEVYGQAFVDQVDNLRTIFSAINAGTIALIALFVPMAIAFNLAMSRKVKSPLIVALAVGGVFVALLPLSSVYTVPATDTAAAIDVVVSGWINSGAFLGATNLFTSLLVGIVFSELLIWLMGFKKIQIKMPDAVPPMVAGSFSAMIPIVLVIFLAGIINWFFANFGQYFGLFAADSLSGFIQKLLQEPILAVMQGQASGPIIAFVYVFLVGFFWVFGIHGSDVLAGVSTPIFGAMQIQNQDLFAITQNAFDPALADFTSSFFFVYVFNGGAGLTLALILAVFIFSKREDYRTIASLSTAPGIFNINEPIIFGMPVVLNPILAIPFILAPVVAMILPSILTLTGILPKVVINVPWITPVGLGAFLATGGNWLAGIVAIINVGIAALVYIPFVIAANKEQELEREILEEQNE</sequence>
<reference evidence="10 11" key="1">
    <citation type="submission" date="2019-05" db="EMBL/GenBank/DDBJ databases">
        <title>Culicoidintestinum kansasii gen. nov., sp. nov. from the gastrointestinal tract of the biting midge, Culicoides sonorensis.</title>
        <authorList>
            <person name="Neupane S."/>
            <person name="Ghosh A."/>
            <person name="Gunther S."/>
            <person name="Martin K."/>
            <person name="Zurek L."/>
        </authorList>
    </citation>
    <scope>NUCLEOTIDE SEQUENCE [LARGE SCALE GENOMIC DNA]</scope>
    <source>
        <strain evidence="10 11">CS-1</strain>
    </source>
</reference>
<dbReference type="PANTHER" id="PTHR33989:SF4">
    <property type="entry name" value="PTS SYSTEM N,N'-DIACETYLCHITOBIOSE-SPECIFIC EIIC COMPONENT"/>
    <property type="match status" value="1"/>
</dbReference>
<dbReference type="GO" id="GO:0009401">
    <property type="term" value="P:phosphoenolpyruvate-dependent sugar phosphotransferase system"/>
    <property type="evidence" value="ECO:0007669"/>
    <property type="project" value="InterPro"/>
</dbReference>
<dbReference type="GO" id="GO:0005886">
    <property type="term" value="C:plasma membrane"/>
    <property type="evidence" value="ECO:0007669"/>
    <property type="project" value="UniProtKB-SubCell"/>
</dbReference>
<keyword evidence="4 10" id="KW-0762">Sugar transport</keyword>
<feature type="transmembrane region" description="Helical" evidence="8">
    <location>
        <begin position="376"/>
        <end position="398"/>
    </location>
</feature>
<evidence type="ECO:0000256" key="4">
    <source>
        <dbReference type="ARBA" id="ARBA00022597"/>
    </source>
</evidence>
<evidence type="ECO:0000259" key="9">
    <source>
        <dbReference type="PROSITE" id="PS51105"/>
    </source>
</evidence>
<comment type="caution">
    <text evidence="10">The sequence shown here is derived from an EMBL/GenBank/DDBJ whole genome shotgun (WGS) entry which is preliminary data.</text>
</comment>
<dbReference type="PROSITE" id="PS51105">
    <property type="entry name" value="PTS_EIIC_TYPE_3"/>
    <property type="match status" value="1"/>
</dbReference>
<proteinExistence type="predicted"/>
<evidence type="ECO:0000313" key="10">
    <source>
        <dbReference type="EMBL" id="TLG77496.1"/>
    </source>
</evidence>
<keyword evidence="2" id="KW-0813">Transport</keyword>
<protein>
    <submittedName>
        <fullName evidence="10">PTS sugar transporter subunit IIC</fullName>
    </submittedName>
</protein>
<dbReference type="PANTHER" id="PTHR33989">
    <property type="match status" value="1"/>
</dbReference>
<dbReference type="Proteomes" id="UP000306912">
    <property type="component" value="Unassembled WGS sequence"/>
</dbReference>
<keyword evidence="6 8" id="KW-1133">Transmembrane helix</keyword>
<dbReference type="GO" id="GO:0008982">
    <property type="term" value="F:protein-N(PI)-phosphohistidine-sugar phosphotransferase activity"/>
    <property type="evidence" value="ECO:0007669"/>
    <property type="project" value="InterPro"/>
</dbReference>
<feature type="transmembrane region" description="Helical" evidence="8">
    <location>
        <begin position="167"/>
        <end position="189"/>
    </location>
</feature>
<dbReference type="AlphaFoldDB" id="A0A5R8QIE3"/>
<dbReference type="Pfam" id="PF02378">
    <property type="entry name" value="PTS_EIIC"/>
    <property type="match status" value="1"/>
</dbReference>
<comment type="subcellular location">
    <subcellularLocation>
        <location evidence="1">Cell membrane</location>
        <topology evidence="1">Multi-pass membrane protein</topology>
    </subcellularLocation>
</comment>
<feature type="transmembrane region" description="Helical" evidence="8">
    <location>
        <begin position="256"/>
        <end position="276"/>
    </location>
</feature>
<dbReference type="NCBIfam" id="TIGR00410">
    <property type="entry name" value="lacE"/>
    <property type="match status" value="1"/>
</dbReference>